<keyword evidence="3" id="KW-1185">Reference proteome</keyword>
<gene>
    <name evidence="2" type="ORF">ACFP3M_17415</name>
</gene>
<name>A0ABW1FL49_9ACTN</name>
<evidence type="ECO:0000313" key="2">
    <source>
        <dbReference type="EMBL" id="MFC5894595.1"/>
    </source>
</evidence>
<accession>A0ABW1FL49</accession>
<evidence type="ECO:0000313" key="3">
    <source>
        <dbReference type="Proteomes" id="UP001596241"/>
    </source>
</evidence>
<organism evidence="2 3">
    <name type="scientific">Streptomyces ramulosus</name>
    <dbReference type="NCBI Taxonomy" id="47762"/>
    <lineage>
        <taxon>Bacteria</taxon>
        <taxon>Bacillati</taxon>
        <taxon>Actinomycetota</taxon>
        <taxon>Actinomycetes</taxon>
        <taxon>Kitasatosporales</taxon>
        <taxon>Streptomycetaceae</taxon>
        <taxon>Streptomyces</taxon>
    </lineage>
</organism>
<dbReference type="RefSeq" id="WP_345088852.1">
    <property type="nucleotide sequence ID" value="NZ_BAAAWG010000015.1"/>
</dbReference>
<dbReference type="EMBL" id="JBHSPW010000007">
    <property type="protein sequence ID" value="MFC5894595.1"/>
    <property type="molecule type" value="Genomic_DNA"/>
</dbReference>
<reference evidence="3" key="1">
    <citation type="journal article" date="2019" name="Int. J. Syst. Evol. Microbiol.">
        <title>The Global Catalogue of Microorganisms (GCM) 10K type strain sequencing project: providing services to taxonomists for standard genome sequencing and annotation.</title>
        <authorList>
            <consortium name="The Broad Institute Genomics Platform"/>
            <consortium name="The Broad Institute Genome Sequencing Center for Infectious Disease"/>
            <person name="Wu L."/>
            <person name="Ma J."/>
        </authorList>
    </citation>
    <scope>NUCLEOTIDE SEQUENCE [LARGE SCALE GENOMIC DNA]</scope>
    <source>
        <strain evidence="3">CGMCC 1.15809</strain>
    </source>
</reference>
<comment type="caution">
    <text evidence="2">The sequence shown here is derived from an EMBL/GenBank/DDBJ whole genome shotgun (WGS) entry which is preliminary data.</text>
</comment>
<proteinExistence type="predicted"/>
<protein>
    <submittedName>
        <fullName evidence="2">Uncharacterized protein</fullName>
    </submittedName>
</protein>
<feature type="compositionally biased region" description="Low complexity" evidence="1">
    <location>
        <begin position="56"/>
        <end position="85"/>
    </location>
</feature>
<sequence>MAGQRSGTALCGRLLLFAALLFGIVAMHSLGHCADHPAAGESAMAASAHHGGGPEPMAAARMSPAHASADLPGGTASGTTASGTAVRDGGATAADRAMDTASGTAMRGGGSAADMPMGTASATAPEDGAAPRAHAPLPLGGADPGAVCLAVLGAVALVTLGAALARRTADGGAATALARLPHALWPIPPPPHGILLARISVLRL</sequence>
<feature type="region of interest" description="Disordered" evidence="1">
    <location>
        <begin position="44"/>
        <end position="136"/>
    </location>
</feature>
<dbReference type="Proteomes" id="UP001596241">
    <property type="component" value="Unassembled WGS sequence"/>
</dbReference>
<evidence type="ECO:0000256" key="1">
    <source>
        <dbReference type="SAM" id="MobiDB-lite"/>
    </source>
</evidence>